<comment type="similarity">
    <text evidence="2">Belongs to the bacterial ribosomal protein bL32 family.</text>
</comment>
<keyword evidence="4" id="KW-0689">Ribosomal protein</keyword>
<reference evidence="9 10" key="1">
    <citation type="submission" date="2024-01" db="EMBL/GenBank/DDBJ databases">
        <title>The genomes of 5 underutilized Papilionoideae crops provide insights into root nodulation and disease resistanc.</title>
        <authorList>
            <person name="Yuan L."/>
        </authorList>
    </citation>
    <scope>NUCLEOTIDE SEQUENCE [LARGE SCALE GENOMIC DNA]</scope>
    <source>
        <strain evidence="9">ZHUSHIDOU_FW_LH</strain>
        <tissue evidence="9">Leaf</tissue>
    </source>
</reference>
<dbReference type="NCBIfam" id="TIGR01031">
    <property type="entry name" value="rpmF_bact"/>
    <property type="match status" value="1"/>
</dbReference>
<proteinExistence type="inferred from homology"/>
<keyword evidence="6" id="KW-0687">Ribonucleoprotein</keyword>
<keyword evidence="3" id="KW-0809">Transit peptide</keyword>
<dbReference type="EMBL" id="JAYWIO010000003">
    <property type="protein sequence ID" value="KAK7274665.1"/>
    <property type="molecule type" value="Genomic_DNA"/>
</dbReference>
<dbReference type="InterPro" id="IPR011332">
    <property type="entry name" value="Ribosomal_zn-bd"/>
</dbReference>
<gene>
    <name evidence="9" type="ORF">RIF29_15762</name>
</gene>
<dbReference type="Pfam" id="PF01783">
    <property type="entry name" value="Ribosomal_L32p"/>
    <property type="match status" value="1"/>
</dbReference>
<evidence type="ECO:0000256" key="8">
    <source>
        <dbReference type="SAM" id="SignalP"/>
    </source>
</evidence>
<evidence type="ECO:0000256" key="3">
    <source>
        <dbReference type="ARBA" id="ARBA00022946"/>
    </source>
</evidence>
<evidence type="ECO:0000313" key="9">
    <source>
        <dbReference type="EMBL" id="KAK7274665.1"/>
    </source>
</evidence>
<comment type="caution">
    <text evidence="9">The sequence shown here is derived from an EMBL/GenBank/DDBJ whole genome shotgun (WGS) entry which is preliminary data.</text>
</comment>
<keyword evidence="10" id="KW-1185">Reference proteome</keyword>
<keyword evidence="5" id="KW-0496">Mitochondrion</keyword>
<comment type="subcellular location">
    <subcellularLocation>
        <location evidence="1">Mitochondrion</location>
    </subcellularLocation>
</comment>
<evidence type="ECO:0000256" key="1">
    <source>
        <dbReference type="ARBA" id="ARBA00004173"/>
    </source>
</evidence>
<dbReference type="Proteomes" id="UP001372338">
    <property type="component" value="Unassembled WGS sequence"/>
</dbReference>
<dbReference type="PANTHER" id="PTHR21026:SF2">
    <property type="entry name" value="LARGE RIBOSOMAL SUBUNIT PROTEIN BL32M"/>
    <property type="match status" value="1"/>
</dbReference>
<keyword evidence="8" id="KW-0732">Signal</keyword>
<evidence type="ECO:0000256" key="7">
    <source>
        <dbReference type="ARBA" id="ARBA00039935"/>
    </source>
</evidence>
<protein>
    <recommendedName>
        <fullName evidence="7">Large ribosomal subunit protein bL32m</fullName>
    </recommendedName>
</protein>
<dbReference type="AlphaFoldDB" id="A0AAN9FJP0"/>
<evidence type="ECO:0000256" key="6">
    <source>
        <dbReference type="ARBA" id="ARBA00023274"/>
    </source>
</evidence>
<dbReference type="GO" id="GO:0003735">
    <property type="term" value="F:structural constituent of ribosome"/>
    <property type="evidence" value="ECO:0007669"/>
    <property type="project" value="InterPro"/>
</dbReference>
<sequence>MLATPFFTLSYSLIVFAASFKISKPSLSFSIATILRRLRPSLRRNLRRLLHPPTAAAPFNHHTIPNRHNLQFSTGIDQLDSDQAHSAMAAIFAMLRGTRVKMGSILGFERCNHLLPQSPPLAGSIQLGVPLSPQPVLPELSSPSFSLGGSMELMAVPKKKVSPHKRGIRNGPKALKPIPVIVQCKSCGRVRLPHYYCCGGKPKEELGSAK</sequence>
<organism evidence="9 10">
    <name type="scientific">Crotalaria pallida</name>
    <name type="common">Smooth rattlebox</name>
    <name type="synonym">Crotalaria striata</name>
    <dbReference type="NCBI Taxonomy" id="3830"/>
    <lineage>
        <taxon>Eukaryota</taxon>
        <taxon>Viridiplantae</taxon>
        <taxon>Streptophyta</taxon>
        <taxon>Embryophyta</taxon>
        <taxon>Tracheophyta</taxon>
        <taxon>Spermatophyta</taxon>
        <taxon>Magnoliopsida</taxon>
        <taxon>eudicotyledons</taxon>
        <taxon>Gunneridae</taxon>
        <taxon>Pentapetalae</taxon>
        <taxon>rosids</taxon>
        <taxon>fabids</taxon>
        <taxon>Fabales</taxon>
        <taxon>Fabaceae</taxon>
        <taxon>Papilionoideae</taxon>
        <taxon>50 kb inversion clade</taxon>
        <taxon>genistoids sensu lato</taxon>
        <taxon>core genistoids</taxon>
        <taxon>Crotalarieae</taxon>
        <taxon>Crotalaria</taxon>
    </lineage>
</organism>
<dbReference type="HAMAP" id="MF_00340">
    <property type="entry name" value="Ribosomal_bL32"/>
    <property type="match status" value="1"/>
</dbReference>
<dbReference type="SUPFAM" id="SSF57829">
    <property type="entry name" value="Zn-binding ribosomal proteins"/>
    <property type="match status" value="1"/>
</dbReference>
<evidence type="ECO:0000313" key="10">
    <source>
        <dbReference type="Proteomes" id="UP001372338"/>
    </source>
</evidence>
<dbReference type="PANTHER" id="PTHR21026">
    <property type="entry name" value="39S RIBOSOMAL PROTEIN L32, MITOCHONDRIAL"/>
    <property type="match status" value="1"/>
</dbReference>
<dbReference type="GO" id="GO:0006412">
    <property type="term" value="P:translation"/>
    <property type="evidence" value="ECO:0007669"/>
    <property type="project" value="InterPro"/>
</dbReference>
<evidence type="ECO:0000256" key="5">
    <source>
        <dbReference type="ARBA" id="ARBA00023128"/>
    </source>
</evidence>
<evidence type="ECO:0000256" key="4">
    <source>
        <dbReference type="ARBA" id="ARBA00022980"/>
    </source>
</evidence>
<dbReference type="InterPro" id="IPR051991">
    <property type="entry name" value="Mitoribosomal_protein_bL32"/>
</dbReference>
<name>A0AAN9FJP0_CROPI</name>
<evidence type="ECO:0000256" key="2">
    <source>
        <dbReference type="ARBA" id="ARBA00008560"/>
    </source>
</evidence>
<dbReference type="InterPro" id="IPR002677">
    <property type="entry name" value="Ribosomal_bL32"/>
</dbReference>
<feature type="chain" id="PRO_5042825714" description="Large ribosomal subunit protein bL32m" evidence="8">
    <location>
        <begin position="18"/>
        <end position="210"/>
    </location>
</feature>
<feature type="signal peptide" evidence="8">
    <location>
        <begin position="1"/>
        <end position="17"/>
    </location>
</feature>
<accession>A0AAN9FJP0</accession>
<dbReference type="GO" id="GO:0005762">
    <property type="term" value="C:mitochondrial large ribosomal subunit"/>
    <property type="evidence" value="ECO:0007669"/>
    <property type="project" value="TreeGrafter"/>
</dbReference>